<keyword evidence="2" id="KW-0675">Receptor</keyword>
<dbReference type="Proteomes" id="UP000790347">
    <property type="component" value="Unassembled WGS sequence"/>
</dbReference>
<comment type="caution">
    <text evidence="2">The sequence shown here is derived from an EMBL/GenBank/DDBJ whole genome shotgun (WGS) entry which is preliminary data.</text>
</comment>
<feature type="transmembrane region" description="Helical" evidence="1">
    <location>
        <begin position="91"/>
        <end position="119"/>
    </location>
</feature>
<gene>
    <name evidence="2" type="primary">HRH1_2</name>
    <name evidence="2" type="ORF">DERF_001692</name>
</gene>
<protein>
    <submittedName>
        <fullName evidence="2">Histamine H1 receptor</fullName>
    </submittedName>
</protein>
<dbReference type="EMBL" id="ASGP02000001">
    <property type="protein sequence ID" value="KAH9527685.1"/>
    <property type="molecule type" value="Genomic_DNA"/>
</dbReference>
<reference evidence="2" key="2">
    <citation type="journal article" date="2022" name="Res Sq">
        <title>Comparative Genomics Reveals Insights into the Divergent Evolution of Astigmatic Mites and Household Pest Adaptations.</title>
        <authorList>
            <person name="Xiong Q."/>
            <person name="Wan A.T.-Y."/>
            <person name="Liu X.-Y."/>
            <person name="Fung C.S.-H."/>
            <person name="Xiao X."/>
            <person name="Malainual N."/>
            <person name="Hou J."/>
            <person name="Wang L."/>
            <person name="Wang M."/>
            <person name="Yang K."/>
            <person name="Cui Y."/>
            <person name="Leung E."/>
            <person name="Nong W."/>
            <person name="Shin S.-K."/>
            <person name="Au S."/>
            <person name="Jeong K.Y."/>
            <person name="Chew F.T."/>
            <person name="Hui J."/>
            <person name="Leung T.F."/>
            <person name="Tungtrongchitr A."/>
            <person name="Zhong N."/>
            <person name="Liu Z."/>
            <person name="Tsui S."/>
        </authorList>
    </citation>
    <scope>NUCLEOTIDE SEQUENCE</scope>
    <source>
        <strain evidence="2">Derf</strain>
        <tissue evidence="2">Whole organism</tissue>
    </source>
</reference>
<proteinExistence type="predicted"/>
<sequence length="129" mass="14314">MTEIGWAKFTYIGKEFLFMDGQSWTNVQLLIIINYHYNSIDMGLLPASVRPIGLIINNDGHGMENNLTTTTTANGSLQSSSSSFDGFTNNLAFLVPLSICLLTLSLLTFFGNAMVVHAIRTERKLHTVR</sequence>
<evidence type="ECO:0000256" key="1">
    <source>
        <dbReference type="SAM" id="Phobius"/>
    </source>
</evidence>
<reference evidence="2" key="1">
    <citation type="submission" date="2013-05" db="EMBL/GenBank/DDBJ databases">
        <authorList>
            <person name="Yim A.K.Y."/>
            <person name="Chan T.F."/>
            <person name="Ji K.M."/>
            <person name="Liu X.Y."/>
            <person name="Zhou J.W."/>
            <person name="Li R.Q."/>
            <person name="Yang K.Y."/>
            <person name="Li J."/>
            <person name="Li M."/>
            <person name="Law P.T.W."/>
            <person name="Wu Y.L."/>
            <person name="Cai Z.L."/>
            <person name="Qin H."/>
            <person name="Bao Y."/>
            <person name="Leung R.K.K."/>
            <person name="Ng P.K.S."/>
            <person name="Zou J."/>
            <person name="Zhong X.J."/>
            <person name="Ran P.X."/>
            <person name="Zhong N.S."/>
            <person name="Liu Z.G."/>
            <person name="Tsui S.K.W."/>
        </authorList>
    </citation>
    <scope>NUCLEOTIDE SEQUENCE</scope>
    <source>
        <strain evidence="2">Derf</strain>
        <tissue evidence="2">Whole organism</tissue>
    </source>
</reference>
<organism evidence="2 3">
    <name type="scientific">Dermatophagoides farinae</name>
    <name type="common">American house dust mite</name>
    <dbReference type="NCBI Taxonomy" id="6954"/>
    <lineage>
        <taxon>Eukaryota</taxon>
        <taxon>Metazoa</taxon>
        <taxon>Ecdysozoa</taxon>
        <taxon>Arthropoda</taxon>
        <taxon>Chelicerata</taxon>
        <taxon>Arachnida</taxon>
        <taxon>Acari</taxon>
        <taxon>Acariformes</taxon>
        <taxon>Sarcoptiformes</taxon>
        <taxon>Astigmata</taxon>
        <taxon>Psoroptidia</taxon>
        <taxon>Analgoidea</taxon>
        <taxon>Pyroglyphidae</taxon>
        <taxon>Dermatophagoidinae</taxon>
        <taxon>Dermatophagoides</taxon>
    </lineage>
</organism>
<keyword evidence="1" id="KW-0472">Membrane</keyword>
<keyword evidence="1" id="KW-0812">Transmembrane</keyword>
<dbReference type="AlphaFoldDB" id="A0A922ICR6"/>
<name>A0A922ICR6_DERFA</name>
<evidence type="ECO:0000313" key="3">
    <source>
        <dbReference type="Proteomes" id="UP000790347"/>
    </source>
</evidence>
<evidence type="ECO:0000313" key="2">
    <source>
        <dbReference type="EMBL" id="KAH9527685.1"/>
    </source>
</evidence>
<accession>A0A922ICR6</accession>
<dbReference type="SUPFAM" id="SSF81321">
    <property type="entry name" value="Family A G protein-coupled receptor-like"/>
    <property type="match status" value="1"/>
</dbReference>
<keyword evidence="1" id="KW-1133">Transmembrane helix</keyword>
<keyword evidence="3" id="KW-1185">Reference proteome</keyword>